<evidence type="ECO:0000256" key="3">
    <source>
        <dbReference type="ARBA" id="ARBA00022705"/>
    </source>
</evidence>
<dbReference type="InterPro" id="IPR004365">
    <property type="entry name" value="NA-bd_OB_tRNA"/>
</dbReference>
<dbReference type="InterPro" id="IPR031657">
    <property type="entry name" value="REPA_OB_2"/>
</dbReference>
<evidence type="ECO:0000313" key="15">
    <source>
        <dbReference type="EMBL" id="TFL07330.1"/>
    </source>
</evidence>
<evidence type="ECO:0000313" key="16">
    <source>
        <dbReference type="Proteomes" id="UP000305067"/>
    </source>
</evidence>
<dbReference type="Pfam" id="PF01336">
    <property type="entry name" value="tRNA_anti-codon"/>
    <property type="match status" value="1"/>
</dbReference>
<dbReference type="PANTHER" id="PTHR47165:SF4">
    <property type="entry name" value="OS03G0429900 PROTEIN"/>
    <property type="match status" value="1"/>
</dbReference>
<feature type="domain" description="Replication factor A C-terminal" evidence="13">
    <location>
        <begin position="458"/>
        <end position="600"/>
    </location>
</feature>
<evidence type="ECO:0000259" key="14">
    <source>
        <dbReference type="Pfam" id="PF16900"/>
    </source>
</evidence>
<dbReference type="GO" id="GO:0008270">
    <property type="term" value="F:zinc ion binding"/>
    <property type="evidence" value="ECO:0007669"/>
    <property type="project" value="UniProtKB-KW"/>
</dbReference>
<dbReference type="InterPro" id="IPR013955">
    <property type="entry name" value="Rep_factor-A_C"/>
</dbReference>
<dbReference type="CDD" id="cd04475">
    <property type="entry name" value="RPA1_DBD_B"/>
    <property type="match status" value="1"/>
</dbReference>
<dbReference type="SUPFAM" id="SSF50249">
    <property type="entry name" value="Nucleic acid-binding proteins"/>
    <property type="match status" value="4"/>
</dbReference>
<evidence type="ECO:0000256" key="7">
    <source>
        <dbReference type="ARBA" id="ARBA00023125"/>
    </source>
</evidence>
<dbReference type="Gene3D" id="2.40.50.140">
    <property type="entry name" value="Nucleic acid-binding proteins"/>
    <property type="match status" value="4"/>
</dbReference>
<dbReference type="GO" id="GO:0006310">
    <property type="term" value="P:DNA recombination"/>
    <property type="evidence" value="ECO:0007669"/>
    <property type="project" value="InterPro"/>
</dbReference>
<evidence type="ECO:0000256" key="9">
    <source>
        <dbReference type="RuleBase" id="RU364130"/>
    </source>
</evidence>
<comment type="subunit">
    <text evidence="9">Component of the heterotrimeric canonical replication protein A complex (RPA).</text>
</comment>
<dbReference type="CDD" id="cd04476">
    <property type="entry name" value="RPA1_DBD_C"/>
    <property type="match status" value="1"/>
</dbReference>
<name>A0A5C3R2E2_9AGAR</name>
<dbReference type="NCBIfam" id="TIGR00617">
    <property type="entry name" value="rpa1"/>
    <property type="match status" value="1"/>
</dbReference>
<dbReference type="InterPro" id="IPR004591">
    <property type="entry name" value="Rfa1"/>
</dbReference>
<evidence type="ECO:0000256" key="1">
    <source>
        <dbReference type="ARBA" id="ARBA00004123"/>
    </source>
</evidence>
<dbReference type="PANTHER" id="PTHR47165">
    <property type="entry name" value="OS03G0429900 PROTEIN"/>
    <property type="match status" value="1"/>
</dbReference>
<dbReference type="Pfam" id="PF16900">
    <property type="entry name" value="REPA_OB_2"/>
    <property type="match status" value="1"/>
</dbReference>
<dbReference type="InterPro" id="IPR007199">
    <property type="entry name" value="Rep_factor-A_N"/>
</dbReference>
<comment type="similarity">
    <text evidence="2 9">Belongs to the replication factor A protein 1 family.</text>
</comment>
<dbReference type="FunFam" id="2.40.50.140:FF:000041">
    <property type="entry name" value="Replication protein A subunit"/>
    <property type="match status" value="1"/>
</dbReference>
<keyword evidence="16" id="KW-1185">Reference proteome</keyword>
<dbReference type="STRING" id="1884261.A0A5C3R2E2"/>
<gene>
    <name evidence="15" type="ORF">BDV98DRAFT_557661</name>
</gene>
<evidence type="ECO:0000259" key="12">
    <source>
        <dbReference type="Pfam" id="PF04057"/>
    </source>
</evidence>
<keyword evidence="7 9" id="KW-0238">DNA-binding</keyword>
<dbReference type="FunFam" id="2.40.50.140:FF:000064">
    <property type="entry name" value="Replication protein A subunit"/>
    <property type="match status" value="1"/>
</dbReference>
<keyword evidence="8 9" id="KW-0539">Nucleus</keyword>
<sequence length="614" mass="67970">MNHQLSAGCCQRIMAASQEDDQLFVSPHIVQVLSIKLLPQQSKPQSVDRYRIIISDGLHFIQAMIATQLNGLIASEEFTRFSTIKITRLTANMVQGKKLHIILGCEVVEKIVNDKIGDPQALKVDGETPTPGQGASMPASNYQSPAAPQQQQQAPRQNFGGSSSGQQQQPSHQGNIFAIEGLSPYQNNWTIKARASNKSDVRHWTNARGEGKLFSVNFMDESGEIKATGFNACVDEFYDRIQDGKVYLISKGRVNLAKKKFSNVQNDYEIALERNTEIIECPDGGGVPSIKYKFVEISALHEQAKDSIVDVIGVLKDIGPVSTITTRADQKELIKREVTLVDHSSFSIRLTLWGKQAENFNYSDGCVVAFKGLKVGDYGGRNLSFTFSSMMSTPNPDLSEAYALRGWYDALSSSTSFQTHSSSGGGGGAGGSIDFKRDEIRSLHDVRESQVGTNNQEFFATRATIMHIRSENIAYPGCRSDGCSKKVIDTGNGGWRCEKCDKTFESPEYRYIFSMAVADWSGQLWLQGFNEVGLAVFGCPADEAIAAKERDESAYNAIMHKAATETYNFTCKAKMETFNDQTRIRYTIVRIAPLNHHDEACAMRDLLKESAWSR</sequence>
<keyword evidence="4 9" id="KW-0479">Metal-binding</keyword>
<protein>
    <recommendedName>
        <fullName evidence="9">Replication protein A subunit</fullName>
    </recommendedName>
</protein>
<evidence type="ECO:0000259" key="13">
    <source>
        <dbReference type="Pfam" id="PF08646"/>
    </source>
</evidence>
<dbReference type="GO" id="GO:0000781">
    <property type="term" value="C:chromosome, telomeric region"/>
    <property type="evidence" value="ECO:0007669"/>
    <property type="project" value="UniProtKB-ARBA"/>
</dbReference>
<dbReference type="GO" id="GO:0007004">
    <property type="term" value="P:telomere maintenance via telomerase"/>
    <property type="evidence" value="ECO:0007669"/>
    <property type="project" value="UniProtKB-ARBA"/>
</dbReference>
<dbReference type="AlphaFoldDB" id="A0A5C3R2E2"/>
<keyword evidence="3 9" id="KW-0235">DNA replication</keyword>
<comment type="subcellular location">
    <subcellularLocation>
        <location evidence="1 9">Nucleus</location>
    </subcellularLocation>
</comment>
<reference evidence="15 16" key="1">
    <citation type="journal article" date="2019" name="Nat. Ecol. Evol.">
        <title>Megaphylogeny resolves global patterns of mushroom evolution.</title>
        <authorList>
            <person name="Varga T."/>
            <person name="Krizsan K."/>
            <person name="Foldi C."/>
            <person name="Dima B."/>
            <person name="Sanchez-Garcia M."/>
            <person name="Sanchez-Ramirez S."/>
            <person name="Szollosi G.J."/>
            <person name="Szarkandi J.G."/>
            <person name="Papp V."/>
            <person name="Albert L."/>
            <person name="Andreopoulos W."/>
            <person name="Angelini C."/>
            <person name="Antonin V."/>
            <person name="Barry K.W."/>
            <person name="Bougher N.L."/>
            <person name="Buchanan P."/>
            <person name="Buyck B."/>
            <person name="Bense V."/>
            <person name="Catcheside P."/>
            <person name="Chovatia M."/>
            <person name="Cooper J."/>
            <person name="Damon W."/>
            <person name="Desjardin D."/>
            <person name="Finy P."/>
            <person name="Geml J."/>
            <person name="Haridas S."/>
            <person name="Hughes K."/>
            <person name="Justo A."/>
            <person name="Karasinski D."/>
            <person name="Kautmanova I."/>
            <person name="Kiss B."/>
            <person name="Kocsube S."/>
            <person name="Kotiranta H."/>
            <person name="LaButti K.M."/>
            <person name="Lechner B.E."/>
            <person name="Liimatainen K."/>
            <person name="Lipzen A."/>
            <person name="Lukacs Z."/>
            <person name="Mihaltcheva S."/>
            <person name="Morgado L.N."/>
            <person name="Niskanen T."/>
            <person name="Noordeloos M.E."/>
            <person name="Ohm R.A."/>
            <person name="Ortiz-Santana B."/>
            <person name="Ovrebo C."/>
            <person name="Racz N."/>
            <person name="Riley R."/>
            <person name="Savchenko A."/>
            <person name="Shiryaev A."/>
            <person name="Soop K."/>
            <person name="Spirin V."/>
            <person name="Szebenyi C."/>
            <person name="Tomsovsky M."/>
            <person name="Tulloss R.E."/>
            <person name="Uehling J."/>
            <person name="Grigoriev I.V."/>
            <person name="Vagvolgyi C."/>
            <person name="Papp T."/>
            <person name="Martin F.M."/>
            <person name="Miettinen O."/>
            <person name="Hibbett D.S."/>
            <person name="Nagy L.G."/>
        </authorList>
    </citation>
    <scope>NUCLEOTIDE SEQUENCE [LARGE SCALE GENOMIC DNA]</scope>
    <source>
        <strain evidence="15 16">CBS 309.79</strain>
    </source>
</reference>
<keyword evidence="6 9" id="KW-0862">Zinc</keyword>
<keyword evidence="5 9" id="KW-0863">Zinc-finger</keyword>
<dbReference type="GO" id="GO:0005662">
    <property type="term" value="C:DNA replication factor A complex"/>
    <property type="evidence" value="ECO:0007669"/>
    <property type="project" value="UniProtKB-ARBA"/>
</dbReference>
<dbReference type="GO" id="GO:0006260">
    <property type="term" value="P:DNA replication"/>
    <property type="evidence" value="ECO:0007669"/>
    <property type="project" value="UniProtKB-KW"/>
</dbReference>
<dbReference type="CDD" id="cd04474">
    <property type="entry name" value="RPA1_DBD_A"/>
    <property type="match status" value="1"/>
</dbReference>
<dbReference type="EMBL" id="ML178814">
    <property type="protein sequence ID" value="TFL07330.1"/>
    <property type="molecule type" value="Genomic_DNA"/>
</dbReference>
<evidence type="ECO:0000256" key="5">
    <source>
        <dbReference type="ARBA" id="ARBA00022771"/>
    </source>
</evidence>
<organism evidence="15 16">
    <name type="scientific">Pterulicium gracile</name>
    <dbReference type="NCBI Taxonomy" id="1884261"/>
    <lineage>
        <taxon>Eukaryota</taxon>
        <taxon>Fungi</taxon>
        <taxon>Dikarya</taxon>
        <taxon>Basidiomycota</taxon>
        <taxon>Agaricomycotina</taxon>
        <taxon>Agaricomycetes</taxon>
        <taxon>Agaricomycetidae</taxon>
        <taxon>Agaricales</taxon>
        <taxon>Pleurotineae</taxon>
        <taxon>Pterulaceae</taxon>
        <taxon>Pterulicium</taxon>
    </lineage>
</organism>
<feature type="domain" description="OB" evidence="11">
    <location>
        <begin position="189"/>
        <end position="270"/>
    </location>
</feature>
<accession>A0A5C3R2E2</accession>
<dbReference type="CDD" id="cd04477">
    <property type="entry name" value="RPA1N"/>
    <property type="match status" value="1"/>
</dbReference>
<dbReference type="InterPro" id="IPR012340">
    <property type="entry name" value="NA-bd_OB-fold"/>
</dbReference>
<evidence type="ECO:0000259" key="11">
    <source>
        <dbReference type="Pfam" id="PF01336"/>
    </source>
</evidence>
<dbReference type="Pfam" id="PF08646">
    <property type="entry name" value="Rep_fac-A_C"/>
    <property type="match status" value="1"/>
</dbReference>
<dbReference type="GO" id="GO:0006281">
    <property type="term" value="P:DNA repair"/>
    <property type="evidence" value="ECO:0007669"/>
    <property type="project" value="InterPro"/>
</dbReference>
<feature type="domain" description="Replication protein A OB" evidence="14">
    <location>
        <begin position="297"/>
        <end position="392"/>
    </location>
</feature>
<dbReference type="GO" id="GO:0003677">
    <property type="term" value="F:DNA binding"/>
    <property type="evidence" value="ECO:0007669"/>
    <property type="project" value="UniProtKB-KW"/>
</dbReference>
<proteinExistence type="inferred from homology"/>
<evidence type="ECO:0000256" key="4">
    <source>
        <dbReference type="ARBA" id="ARBA00022723"/>
    </source>
</evidence>
<comment type="function">
    <text evidence="9">As part of the replication protein A (RPA/RP-A), a single-stranded DNA-binding heterotrimeric complex, may play an essential role in DNA replication, recombination and repair. Binds and stabilizes single-stranded DNA intermediates, preventing complementary DNA reannealing and recruiting different proteins involved in DNA metabolism.</text>
</comment>
<dbReference type="FunFam" id="2.40.50.140:FF:000090">
    <property type="entry name" value="Replication protein A subunit"/>
    <property type="match status" value="1"/>
</dbReference>
<evidence type="ECO:0000256" key="2">
    <source>
        <dbReference type="ARBA" id="ARBA00005690"/>
    </source>
</evidence>
<feature type="compositionally biased region" description="Low complexity" evidence="10">
    <location>
        <begin position="143"/>
        <end position="172"/>
    </location>
</feature>
<dbReference type="Pfam" id="PF04057">
    <property type="entry name" value="Rep-A_N"/>
    <property type="match status" value="1"/>
</dbReference>
<feature type="region of interest" description="Disordered" evidence="10">
    <location>
        <begin position="120"/>
        <end position="172"/>
    </location>
</feature>
<dbReference type="Proteomes" id="UP000305067">
    <property type="component" value="Unassembled WGS sequence"/>
</dbReference>
<evidence type="ECO:0000256" key="10">
    <source>
        <dbReference type="SAM" id="MobiDB-lite"/>
    </source>
</evidence>
<evidence type="ECO:0000256" key="6">
    <source>
        <dbReference type="ARBA" id="ARBA00022833"/>
    </source>
</evidence>
<evidence type="ECO:0000256" key="8">
    <source>
        <dbReference type="ARBA" id="ARBA00023242"/>
    </source>
</evidence>
<feature type="compositionally biased region" description="Polar residues" evidence="10">
    <location>
        <begin position="130"/>
        <end position="142"/>
    </location>
</feature>
<feature type="domain" description="Replication factor-A protein 1 N-terminal" evidence="12">
    <location>
        <begin position="5"/>
        <end position="109"/>
    </location>
</feature>
<dbReference type="InterPro" id="IPR047192">
    <property type="entry name" value="Euk_RPA1_DBD_C"/>
</dbReference>
<dbReference type="OrthoDB" id="1751331at2759"/>